<dbReference type="PANTHER" id="PTHR23155">
    <property type="entry name" value="DISEASE RESISTANCE PROTEIN RP"/>
    <property type="match status" value="1"/>
</dbReference>
<feature type="domain" description="NB-ARC" evidence="11">
    <location>
        <begin position="164"/>
        <end position="331"/>
    </location>
</feature>
<keyword evidence="6" id="KW-0381">Hypersensitive response</keyword>
<keyword evidence="15" id="KW-1185">Reference proteome</keyword>
<dbReference type="GO" id="GO:0009626">
    <property type="term" value="P:plant-type hypersensitive response"/>
    <property type="evidence" value="ECO:0007669"/>
    <property type="project" value="UniProtKB-KW"/>
</dbReference>
<dbReference type="InterPro" id="IPR002182">
    <property type="entry name" value="NB-ARC"/>
</dbReference>
<evidence type="ECO:0000256" key="5">
    <source>
        <dbReference type="ARBA" id="ARBA00022614"/>
    </source>
</evidence>
<dbReference type="OrthoDB" id="646178at2759"/>
<evidence type="ECO:0008006" key="16">
    <source>
        <dbReference type="Google" id="ProtNLM"/>
    </source>
</evidence>
<dbReference type="AlphaFoldDB" id="A0A5J5AFR4"/>
<dbReference type="InterPro" id="IPR036388">
    <property type="entry name" value="WH-like_DNA-bd_sf"/>
</dbReference>
<keyword evidence="4" id="KW-0963">Cytoplasm</keyword>
<keyword evidence="5" id="KW-0433">Leucine-rich repeat</keyword>
<evidence type="ECO:0000256" key="7">
    <source>
        <dbReference type="ARBA" id="ARBA00022737"/>
    </source>
</evidence>
<evidence type="ECO:0000256" key="2">
    <source>
        <dbReference type="ARBA" id="ARBA00004496"/>
    </source>
</evidence>
<comment type="function">
    <text evidence="1">Confers resistance to late blight (Phytophthora infestans) races carrying the avirulence gene Avr1. Resistance proteins guard the plant against pathogens that contain an appropriate avirulence protein via an indirect interaction with this avirulence protein. That triggers a defense system including the hypersensitive response, which restricts the pathogen growth.</text>
</comment>
<dbReference type="InterPro" id="IPR027417">
    <property type="entry name" value="P-loop_NTPase"/>
</dbReference>
<dbReference type="Gene3D" id="1.10.10.10">
    <property type="entry name" value="Winged helix-like DNA-binding domain superfamily/Winged helix DNA-binding domain"/>
    <property type="match status" value="1"/>
</dbReference>
<evidence type="ECO:0000259" key="13">
    <source>
        <dbReference type="Pfam" id="PF23559"/>
    </source>
</evidence>
<dbReference type="PANTHER" id="PTHR23155:SF1152">
    <property type="entry name" value="AAA+ ATPASE DOMAIN-CONTAINING PROTEIN"/>
    <property type="match status" value="1"/>
</dbReference>
<dbReference type="Gene3D" id="3.40.50.300">
    <property type="entry name" value="P-loop containing nucleotide triphosphate hydrolases"/>
    <property type="match status" value="1"/>
</dbReference>
<evidence type="ECO:0000313" key="14">
    <source>
        <dbReference type="EMBL" id="KAA8529833.1"/>
    </source>
</evidence>
<dbReference type="Gene3D" id="3.80.10.10">
    <property type="entry name" value="Ribonuclease Inhibitor"/>
    <property type="match status" value="1"/>
</dbReference>
<dbReference type="EMBL" id="CM018044">
    <property type="protein sequence ID" value="KAA8529833.1"/>
    <property type="molecule type" value="Genomic_DNA"/>
</dbReference>
<keyword evidence="7" id="KW-0677">Repeat</keyword>
<dbReference type="SUPFAM" id="SSF52058">
    <property type="entry name" value="L domain-like"/>
    <property type="match status" value="1"/>
</dbReference>
<sequence>MADTAVDFLLENLMQLLSCDIESILAEKDQIKSLYEELRFLRQFLEHTEEKRYEHEKVKHLVAQIIDLSYKAENEVDLFVFNAFKHKDRSLVAEIGHSFDPILNLNNIMEGIKSIKIQLMEIYEKKMYDIGDLQIGKSFYGGSSRTNSTPTVEEETVVGFDEEAMKIMEQLTGEQKQLEIISIVGMGGLGKTTLTRKVYNDPFIVYHFHIRGWTCVSQVPQKRDILLGILSCVIHLKNEIHEKSDEMLCEMLKKCLMGRRYLIVLDDIWDIGVWNALRRTFPNDKNGSRIIFTSRHKDVALLARPDKPPHCPHFLTQDESWDLLQQKVFRGGSCPSELMDIGKEIAINCQGLPLAIVVVAGLLAKKEKTKSWWNQVAQSVSSYIVGDPEQYMETLALSYNHLPHHLKACFLYFGAFPEDYKIPMWKLTSLWVAEGFIRQNEQKSLEEVAEDYLMDLIDRSLVIVSSKKSNGGIKTCCIHDVLRDLCLRKAREENFLRQIYWYEQVSSSNPISNKQRLPGIQFDYDCLKPYALQLRSFLPSSSFFPFSYCLSRPNHISFVFQTFKLLRLSISKLWNLETLIINGSLRRMKLPNDIWKMEKLRHLYSCGFIKPPRVPDEGYRFMSSNLRTIDGLELSGEDEEVLVRIPNLRKLKCRSLSTWFPKMYFLVHLETLNVSHRGFELGPLRFHSPNMFPPNLRRLTLLGSRLPWMEMSTLGRLPNLEVLKLLYAACEGPRWDTSDGEFVKLRVLKFEMLDIVQWNSSSNHFPNLERLELDKCVPLKEIPCGLGDIPTLEMIELRWCSHSAAISARQIEGQQQSMGNDELKILIYPPFGETNQIG</sequence>
<evidence type="ECO:0000256" key="9">
    <source>
        <dbReference type="ARBA" id="ARBA00022821"/>
    </source>
</evidence>
<feature type="domain" description="Disease resistance N-terminal" evidence="12">
    <location>
        <begin position="5"/>
        <end position="89"/>
    </location>
</feature>
<dbReference type="InterPro" id="IPR042197">
    <property type="entry name" value="Apaf_helical"/>
</dbReference>
<dbReference type="PRINTS" id="PR00364">
    <property type="entry name" value="DISEASERSIST"/>
</dbReference>
<evidence type="ECO:0000256" key="4">
    <source>
        <dbReference type="ARBA" id="ARBA00022490"/>
    </source>
</evidence>
<dbReference type="FunFam" id="3.40.50.300:FF:001091">
    <property type="entry name" value="Probable disease resistance protein At1g61300"/>
    <property type="match status" value="1"/>
</dbReference>
<protein>
    <recommendedName>
        <fullName evidence="16">NB-ARC domain-containing protein</fullName>
    </recommendedName>
</protein>
<comment type="similarity">
    <text evidence="3">Belongs to the disease resistance NB-LRR family.</text>
</comment>
<dbReference type="GO" id="GO:0005524">
    <property type="term" value="F:ATP binding"/>
    <property type="evidence" value="ECO:0007669"/>
    <property type="project" value="UniProtKB-KW"/>
</dbReference>
<reference evidence="14 15" key="1">
    <citation type="submission" date="2019-09" db="EMBL/GenBank/DDBJ databases">
        <title>A chromosome-level genome assembly of the Chinese tupelo Nyssa sinensis.</title>
        <authorList>
            <person name="Yang X."/>
            <person name="Kang M."/>
            <person name="Yang Y."/>
            <person name="Xiong H."/>
            <person name="Wang M."/>
            <person name="Zhang Z."/>
            <person name="Wang Z."/>
            <person name="Wu H."/>
            <person name="Ma T."/>
            <person name="Liu J."/>
            <person name="Xi Z."/>
        </authorList>
    </citation>
    <scope>NUCLEOTIDE SEQUENCE [LARGE SCALE GENOMIC DNA]</scope>
    <source>
        <strain evidence="14">J267</strain>
        <tissue evidence="14">Leaf</tissue>
    </source>
</reference>
<dbReference type="Pfam" id="PF00931">
    <property type="entry name" value="NB-ARC"/>
    <property type="match status" value="1"/>
</dbReference>
<dbReference type="InterPro" id="IPR044974">
    <property type="entry name" value="Disease_R_plants"/>
</dbReference>
<evidence type="ECO:0000259" key="11">
    <source>
        <dbReference type="Pfam" id="PF00931"/>
    </source>
</evidence>
<evidence type="ECO:0000259" key="12">
    <source>
        <dbReference type="Pfam" id="PF18052"/>
    </source>
</evidence>
<proteinExistence type="inferred from homology"/>
<dbReference type="GO" id="GO:0051607">
    <property type="term" value="P:defense response to virus"/>
    <property type="evidence" value="ECO:0007669"/>
    <property type="project" value="UniProtKB-ARBA"/>
</dbReference>
<dbReference type="Gene3D" id="1.20.5.4130">
    <property type="match status" value="1"/>
</dbReference>
<dbReference type="SUPFAM" id="SSF52540">
    <property type="entry name" value="P-loop containing nucleoside triphosphate hydrolases"/>
    <property type="match status" value="1"/>
</dbReference>
<dbReference type="InterPro" id="IPR041118">
    <property type="entry name" value="Rx_N"/>
</dbReference>
<keyword evidence="8" id="KW-0547">Nucleotide-binding</keyword>
<organism evidence="14 15">
    <name type="scientific">Nyssa sinensis</name>
    <dbReference type="NCBI Taxonomy" id="561372"/>
    <lineage>
        <taxon>Eukaryota</taxon>
        <taxon>Viridiplantae</taxon>
        <taxon>Streptophyta</taxon>
        <taxon>Embryophyta</taxon>
        <taxon>Tracheophyta</taxon>
        <taxon>Spermatophyta</taxon>
        <taxon>Magnoliopsida</taxon>
        <taxon>eudicotyledons</taxon>
        <taxon>Gunneridae</taxon>
        <taxon>Pentapetalae</taxon>
        <taxon>asterids</taxon>
        <taxon>Cornales</taxon>
        <taxon>Nyssaceae</taxon>
        <taxon>Nyssa</taxon>
    </lineage>
</organism>
<dbReference type="Gene3D" id="1.10.8.430">
    <property type="entry name" value="Helical domain of apoptotic protease-activating factors"/>
    <property type="match status" value="1"/>
</dbReference>
<evidence type="ECO:0000256" key="3">
    <source>
        <dbReference type="ARBA" id="ARBA00008894"/>
    </source>
</evidence>
<dbReference type="GO" id="GO:0043531">
    <property type="term" value="F:ADP binding"/>
    <property type="evidence" value="ECO:0007669"/>
    <property type="project" value="InterPro"/>
</dbReference>
<evidence type="ECO:0000256" key="10">
    <source>
        <dbReference type="ARBA" id="ARBA00022840"/>
    </source>
</evidence>
<keyword evidence="9" id="KW-0611">Plant defense</keyword>
<dbReference type="FunFam" id="1.10.10.10:FF:000322">
    <property type="entry name" value="Probable disease resistance protein At1g63360"/>
    <property type="match status" value="1"/>
</dbReference>
<name>A0A5J5AFR4_9ASTE</name>
<dbReference type="Proteomes" id="UP000325577">
    <property type="component" value="Linkage Group LG20"/>
</dbReference>
<dbReference type="InterPro" id="IPR032675">
    <property type="entry name" value="LRR_dom_sf"/>
</dbReference>
<evidence type="ECO:0000256" key="8">
    <source>
        <dbReference type="ARBA" id="ARBA00022741"/>
    </source>
</evidence>
<dbReference type="CDD" id="cd14798">
    <property type="entry name" value="RX-CC_like"/>
    <property type="match status" value="1"/>
</dbReference>
<dbReference type="InterPro" id="IPR038005">
    <property type="entry name" value="RX-like_CC"/>
</dbReference>
<accession>A0A5J5AFR4</accession>
<comment type="subcellular location">
    <subcellularLocation>
        <location evidence="2">Cytoplasm</location>
    </subcellularLocation>
</comment>
<gene>
    <name evidence="14" type="ORF">F0562_034363</name>
</gene>
<dbReference type="Pfam" id="PF18052">
    <property type="entry name" value="Rx_N"/>
    <property type="match status" value="1"/>
</dbReference>
<feature type="domain" description="Disease resistance protein winged helix" evidence="13">
    <location>
        <begin position="416"/>
        <end position="486"/>
    </location>
</feature>
<evidence type="ECO:0000256" key="6">
    <source>
        <dbReference type="ARBA" id="ARBA00022667"/>
    </source>
</evidence>
<keyword evidence="10" id="KW-0067">ATP-binding</keyword>
<dbReference type="InterPro" id="IPR058922">
    <property type="entry name" value="WHD_DRP"/>
</dbReference>
<evidence type="ECO:0000313" key="15">
    <source>
        <dbReference type="Proteomes" id="UP000325577"/>
    </source>
</evidence>
<dbReference type="Pfam" id="PF23559">
    <property type="entry name" value="WHD_DRP"/>
    <property type="match status" value="1"/>
</dbReference>
<evidence type="ECO:0000256" key="1">
    <source>
        <dbReference type="ARBA" id="ARBA00002074"/>
    </source>
</evidence>